<evidence type="ECO:0000259" key="4">
    <source>
        <dbReference type="Pfam" id="PF25888"/>
    </source>
</evidence>
<dbReference type="InterPro" id="IPR006343">
    <property type="entry name" value="DnaB/C_C"/>
</dbReference>
<feature type="domain" description="DnaB/C C-terminal" evidence="3">
    <location>
        <begin position="312"/>
        <end position="387"/>
    </location>
</feature>
<gene>
    <name evidence="5" type="ORF">FD46_GL001888</name>
</gene>
<reference evidence="5 6" key="1">
    <citation type="journal article" date="2015" name="Genome Announc.">
        <title>Expanding the biotechnology potential of lactobacilli through comparative genomics of 213 strains and associated genera.</title>
        <authorList>
            <person name="Sun Z."/>
            <person name="Harris H.M."/>
            <person name="McCann A."/>
            <person name="Guo C."/>
            <person name="Argimon S."/>
            <person name="Zhang W."/>
            <person name="Yang X."/>
            <person name="Jeffery I.B."/>
            <person name="Cooney J.C."/>
            <person name="Kagawa T.F."/>
            <person name="Liu W."/>
            <person name="Song Y."/>
            <person name="Salvetti E."/>
            <person name="Wrobel A."/>
            <person name="Rasinkangas P."/>
            <person name="Parkhill J."/>
            <person name="Rea M.C."/>
            <person name="O'Sullivan O."/>
            <person name="Ritari J."/>
            <person name="Douillard F.P."/>
            <person name="Paul Ross R."/>
            <person name="Yang R."/>
            <person name="Briner A.E."/>
            <person name="Felis G.E."/>
            <person name="de Vos W.M."/>
            <person name="Barrangou R."/>
            <person name="Klaenhammer T.R."/>
            <person name="Caufield P.W."/>
            <person name="Cui Y."/>
            <person name="Zhang H."/>
            <person name="O'Toole P.W."/>
        </authorList>
    </citation>
    <scope>NUCLEOTIDE SEQUENCE [LARGE SCALE GENOMIC DNA]</scope>
    <source>
        <strain evidence="5 6">DSM 19972</strain>
    </source>
</reference>
<dbReference type="Pfam" id="PF25888">
    <property type="entry name" value="WHD_DnaB"/>
    <property type="match status" value="1"/>
</dbReference>
<feature type="region of interest" description="Disordered" evidence="2">
    <location>
        <begin position="394"/>
        <end position="454"/>
    </location>
</feature>
<dbReference type="PATRIC" id="fig|1423777.3.peg.1945"/>
<dbReference type="InterPro" id="IPR058660">
    <property type="entry name" value="WHD_DnaB"/>
</dbReference>
<evidence type="ECO:0000313" key="5">
    <source>
        <dbReference type="EMBL" id="KRL04751.1"/>
    </source>
</evidence>
<dbReference type="OrthoDB" id="2082007at2"/>
<dbReference type="RefSeq" id="WP_157047111.1">
    <property type="nucleotide sequence ID" value="NZ_AZEH01000039.1"/>
</dbReference>
<evidence type="ECO:0000256" key="2">
    <source>
        <dbReference type="SAM" id="MobiDB-lite"/>
    </source>
</evidence>
<feature type="domain" description="Replicative helicase loading/DNA remodeling protein DnaB N-terminal winged helix" evidence="4">
    <location>
        <begin position="8"/>
        <end position="180"/>
    </location>
</feature>
<feature type="compositionally biased region" description="Basic and acidic residues" evidence="2">
    <location>
        <begin position="414"/>
        <end position="427"/>
    </location>
</feature>
<accession>A0A0R1M9D2</accession>
<comment type="caution">
    <text evidence="5">The sequence shown here is derived from an EMBL/GenBank/DDBJ whole genome shotgun (WGS) entry which is preliminary data.</text>
</comment>
<dbReference type="STRING" id="1423777.FD46_GL001888"/>
<evidence type="ECO:0000313" key="6">
    <source>
        <dbReference type="Proteomes" id="UP000051686"/>
    </source>
</evidence>
<dbReference type="Proteomes" id="UP000051686">
    <property type="component" value="Unassembled WGS sequence"/>
</dbReference>
<dbReference type="AlphaFoldDB" id="A0A0R1M9D2"/>
<comment type="similarity">
    <text evidence="1">Belongs to the DnaB/DnaD family.</text>
</comment>
<protein>
    <submittedName>
        <fullName evidence="5">Chromosome replication initiation membrane attachment protein</fullName>
    </submittedName>
</protein>
<feature type="compositionally biased region" description="Basic residues" evidence="2">
    <location>
        <begin position="442"/>
        <end position="454"/>
    </location>
</feature>
<dbReference type="Pfam" id="PF07261">
    <property type="entry name" value="DnaB_2"/>
    <property type="match status" value="1"/>
</dbReference>
<dbReference type="EMBL" id="AZEH01000039">
    <property type="protein sequence ID" value="KRL04751.1"/>
    <property type="molecule type" value="Genomic_DNA"/>
</dbReference>
<evidence type="ECO:0000259" key="3">
    <source>
        <dbReference type="Pfam" id="PF07261"/>
    </source>
</evidence>
<evidence type="ECO:0000256" key="1">
    <source>
        <dbReference type="ARBA" id="ARBA00093462"/>
    </source>
</evidence>
<proteinExistence type="inferred from homology"/>
<sequence>MIVNNSFSPKDGFIVFSHQKLLASDTEITVKLYQPLIGAVSFSLYSLLRTLVSKDVILSNRRMHATLLELLDIGTNTLYEARCKLEASGLLRTYEQKDELGKLAIYELQPPQLPESFFRDDLLRTLLLETVGERQFQELYHYFFNTEFKHQHAVETTKHFLDVFNIQPQTLQQTAEASKNLAKNIQLPALTWKEVGLDRSFMVSLLEHSFIDSKQVLNNEKKLFAAHMVYGFDELMLISLLEQSADVGTNKVDFELFQRLAQQSKRSLKGDKKIKKDFQQVDVDKSKKEQFLNKEDISLLKACKAYTPADFLQVLKEEKGSSATASELHTLETAAQKNTFYPAMINILIHYMMIDREMTLLNRNFFEAVISDWEQKGITTPEQAMSQVRNFNMQRKQRKVSGPQNMRRRQPKIIQKETLPDWAKDGADLTQQSKFSDEDRQKLKKRLSRFKKKM</sequence>
<name>A0A0R1M9D2_9LACO</name>
<keyword evidence="6" id="KW-1185">Reference proteome</keyword>
<organism evidence="5 6">
    <name type="scientific">Liquorilactobacillus oeni DSM 19972</name>
    <dbReference type="NCBI Taxonomy" id="1423777"/>
    <lineage>
        <taxon>Bacteria</taxon>
        <taxon>Bacillati</taxon>
        <taxon>Bacillota</taxon>
        <taxon>Bacilli</taxon>
        <taxon>Lactobacillales</taxon>
        <taxon>Lactobacillaceae</taxon>
        <taxon>Liquorilactobacillus</taxon>
    </lineage>
</organism>